<dbReference type="EMBL" id="MWML01000009">
    <property type="protein sequence ID" value="TCG09589.1"/>
    <property type="molecule type" value="Genomic_DNA"/>
</dbReference>
<evidence type="ECO:0000313" key="1">
    <source>
        <dbReference type="EMBL" id="TCG09589.1"/>
    </source>
</evidence>
<evidence type="ECO:0000313" key="2">
    <source>
        <dbReference type="Proteomes" id="UP000294200"/>
    </source>
</evidence>
<dbReference type="AlphaFoldDB" id="A0A4R0XQ57"/>
<gene>
    <name evidence="1" type="ORF">BZM27_04525</name>
</gene>
<organism evidence="1 2">
    <name type="scientific">Paraburkholderia steynii</name>
    <dbReference type="NCBI Taxonomy" id="1245441"/>
    <lineage>
        <taxon>Bacteria</taxon>
        <taxon>Pseudomonadati</taxon>
        <taxon>Pseudomonadota</taxon>
        <taxon>Betaproteobacteria</taxon>
        <taxon>Burkholderiales</taxon>
        <taxon>Burkholderiaceae</taxon>
        <taxon>Paraburkholderia</taxon>
    </lineage>
</organism>
<name>A0A4R0XQ57_9BURK</name>
<keyword evidence="2" id="KW-1185">Reference proteome</keyword>
<accession>A0A4R0XQ57</accession>
<protein>
    <submittedName>
        <fullName evidence="1">Uncharacterized protein</fullName>
    </submittedName>
</protein>
<reference evidence="1 2" key="1">
    <citation type="submission" date="2017-02" db="EMBL/GenBank/DDBJ databases">
        <title>Paraburkholderia sophoroidis sp. nov. and Paraburkholderia steynii sp. nov. rhizobial symbionts of the fynbos legume Hypocalyptus sophoroides.</title>
        <authorList>
            <person name="Steenkamp E.T."/>
            <person name="Beukes C.W."/>
            <person name="Van Zyl E."/>
            <person name="Avontuur J."/>
            <person name="Chan W.Y."/>
            <person name="Hassen A."/>
            <person name="Palmer M."/>
            <person name="Mthombeni L."/>
            <person name="Phalane F."/>
            <person name="Sereme K."/>
            <person name="Venter S.N."/>
        </authorList>
    </citation>
    <scope>NUCLEOTIDE SEQUENCE [LARGE SCALE GENOMIC DNA]</scope>
    <source>
        <strain evidence="1 2">HC1.1ba</strain>
    </source>
</reference>
<proteinExistence type="predicted"/>
<comment type="caution">
    <text evidence="1">The sequence shown here is derived from an EMBL/GenBank/DDBJ whole genome shotgun (WGS) entry which is preliminary data.</text>
</comment>
<dbReference type="Proteomes" id="UP000294200">
    <property type="component" value="Unassembled WGS sequence"/>
</dbReference>
<sequence>MDTLNTRPTWLATLLPLLAIWQYGDRSQVRGELYRMALSADAAARSAEALKRIADMLDRDGNAIDMHRDELRALARCALADFDRVPPSAPIAMDIEHRGHLQ</sequence>